<dbReference type="PANTHER" id="PTHR11839">
    <property type="entry name" value="UDP/ADP-SUGAR PYROPHOSPHATASE"/>
    <property type="match status" value="1"/>
</dbReference>
<evidence type="ECO:0000259" key="3">
    <source>
        <dbReference type="PROSITE" id="PS51462"/>
    </source>
</evidence>
<dbReference type="Pfam" id="PF00293">
    <property type="entry name" value="NUDIX"/>
    <property type="match status" value="1"/>
</dbReference>
<keyword evidence="2" id="KW-0378">Hydrolase</keyword>
<dbReference type="EMBL" id="BARS01050121">
    <property type="protein sequence ID" value="GAG45412.1"/>
    <property type="molecule type" value="Genomic_DNA"/>
</dbReference>
<sequence length="185" mass="20498">KLSEPSPERVLESRRLYEGRVVNLRLDTVELAGGWKTTREVVEHGEVVAVVPLLEGKDVLLVRQYRLPAAQTLLEVPAGGVDAGESSEEAAQRELGEECGQQADRLERLGGFYASPGFCSEFVHVFLATQLRPVRARPDPDEEIAVVRLPLAEALRLVRQGEIRDGKSIIGLTWAREQVSDFTIE</sequence>
<protein>
    <recommendedName>
        <fullName evidence="3">Nudix hydrolase domain-containing protein</fullName>
    </recommendedName>
</protein>
<dbReference type="CDD" id="cd03424">
    <property type="entry name" value="NUDIX_ADPRase_Nudt5_UGPPase_Nudt14"/>
    <property type="match status" value="1"/>
</dbReference>
<dbReference type="GO" id="GO:0005829">
    <property type="term" value="C:cytosol"/>
    <property type="evidence" value="ECO:0007669"/>
    <property type="project" value="TreeGrafter"/>
</dbReference>
<dbReference type="PROSITE" id="PS00893">
    <property type="entry name" value="NUDIX_BOX"/>
    <property type="match status" value="1"/>
</dbReference>
<evidence type="ECO:0000256" key="1">
    <source>
        <dbReference type="ARBA" id="ARBA00001946"/>
    </source>
</evidence>
<accession>X0YDR1</accession>
<proteinExistence type="predicted"/>
<dbReference type="InterPro" id="IPR020084">
    <property type="entry name" value="NUDIX_hydrolase_CS"/>
</dbReference>
<feature type="non-terminal residue" evidence="4">
    <location>
        <position position="1"/>
    </location>
</feature>
<gene>
    <name evidence="4" type="ORF">S01H1_74877</name>
</gene>
<evidence type="ECO:0000256" key="2">
    <source>
        <dbReference type="ARBA" id="ARBA00022801"/>
    </source>
</evidence>
<feature type="domain" description="Nudix hydrolase" evidence="3">
    <location>
        <begin position="43"/>
        <end position="171"/>
    </location>
</feature>
<name>X0YDR1_9ZZZZ</name>
<dbReference type="GO" id="GO:0019693">
    <property type="term" value="P:ribose phosphate metabolic process"/>
    <property type="evidence" value="ECO:0007669"/>
    <property type="project" value="TreeGrafter"/>
</dbReference>
<dbReference type="InterPro" id="IPR000086">
    <property type="entry name" value="NUDIX_hydrolase_dom"/>
</dbReference>
<dbReference type="SUPFAM" id="SSF55811">
    <property type="entry name" value="Nudix"/>
    <property type="match status" value="1"/>
</dbReference>
<dbReference type="PANTHER" id="PTHR11839:SF18">
    <property type="entry name" value="NUDIX HYDROLASE DOMAIN-CONTAINING PROTEIN"/>
    <property type="match status" value="1"/>
</dbReference>
<dbReference type="PRINTS" id="PR00502">
    <property type="entry name" value="NUDIXFAMILY"/>
</dbReference>
<dbReference type="GO" id="GO:0006753">
    <property type="term" value="P:nucleoside phosphate metabolic process"/>
    <property type="evidence" value="ECO:0007669"/>
    <property type="project" value="TreeGrafter"/>
</dbReference>
<dbReference type="PROSITE" id="PS51462">
    <property type="entry name" value="NUDIX"/>
    <property type="match status" value="1"/>
</dbReference>
<evidence type="ECO:0000313" key="4">
    <source>
        <dbReference type="EMBL" id="GAG45412.1"/>
    </source>
</evidence>
<dbReference type="AlphaFoldDB" id="X0YDR1"/>
<reference evidence="4" key="1">
    <citation type="journal article" date="2014" name="Front. Microbiol.">
        <title>High frequency of phylogenetically diverse reductive dehalogenase-homologous genes in deep subseafloor sedimentary metagenomes.</title>
        <authorList>
            <person name="Kawai M."/>
            <person name="Futagami T."/>
            <person name="Toyoda A."/>
            <person name="Takaki Y."/>
            <person name="Nishi S."/>
            <person name="Hori S."/>
            <person name="Arai W."/>
            <person name="Tsubouchi T."/>
            <person name="Morono Y."/>
            <person name="Uchiyama I."/>
            <person name="Ito T."/>
            <person name="Fujiyama A."/>
            <person name="Inagaki F."/>
            <person name="Takami H."/>
        </authorList>
    </citation>
    <scope>NUCLEOTIDE SEQUENCE</scope>
    <source>
        <strain evidence="4">Expedition CK06-06</strain>
    </source>
</reference>
<organism evidence="4">
    <name type="scientific">marine sediment metagenome</name>
    <dbReference type="NCBI Taxonomy" id="412755"/>
    <lineage>
        <taxon>unclassified sequences</taxon>
        <taxon>metagenomes</taxon>
        <taxon>ecological metagenomes</taxon>
    </lineage>
</organism>
<dbReference type="Gene3D" id="3.90.79.10">
    <property type="entry name" value="Nucleoside Triphosphate Pyrophosphohydrolase"/>
    <property type="match status" value="1"/>
</dbReference>
<dbReference type="InterPro" id="IPR020476">
    <property type="entry name" value="Nudix_hydrolase"/>
</dbReference>
<dbReference type="InterPro" id="IPR015797">
    <property type="entry name" value="NUDIX_hydrolase-like_dom_sf"/>
</dbReference>
<comment type="caution">
    <text evidence="4">The sequence shown here is derived from an EMBL/GenBank/DDBJ whole genome shotgun (WGS) entry which is preliminary data.</text>
</comment>
<comment type="cofactor">
    <cofactor evidence="1">
        <name>Mg(2+)</name>
        <dbReference type="ChEBI" id="CHEBI:18420"/>
    </cofactor>
</comment>
<dbReference type="GO" id="GO:0016462">
    <property type="term" value="F:pyrophosphatase activity"/>
    <property type="evidence" value="ECO:0007669"/>
    <property type="project" value="UniProtKB-ARBA"/>
</dbReference>